<accession>A0A8J3FHK3</accession>
<gene>
    <name evidence="2" type="ORF">GCM10007962_20750</name>
</gene>
<dbReference type="EMBL" id="BMNR01000004">
    <property type="protein sequence ID" value="GGK26305.1"/>
    <property type="molecule type" value="Genomic_DNA"/>
</dbReference>
<protein>
    <recommendedName>
        <fullName evidence="4">Secreted protein</fullName>
    </recommendedName>
</protein>
<proteinExistence type="predicted"/>
<reference evidence="2" key="2">
    <citation type="submission" date="2020-09" db="EMBL/GenBank/DDBJ databases">
        <authorList>
            <person name="Sun Q."/>
            <person name="Ohkuma M."/>
        </authorList>
    </citation>
    <scope>NUCLEOTIDE SEQUENCE</scope>
    <source>
        <strain evidence="2">JCM 12862</strain>
    </source>
</reference>
<comment type="caution">
    <text evidence="2">The sequence shown here is derived from an EMBL/GenBank/DDBJ whole genome shotgun (WGS) entry which is preliminary data.</text>
</comment>
<dbReference type="AlphaFoldDB" id="A0A8J3FHK3"/>
<evidence type="ECO:0000256" key="1">
    <source>
        <dbReference type="SAM" id="SignalP"/>
    </source>
</evidence>
<dbReference type="Proteomes" id="UP000612329">
    <property type="component" value="Unassembled WGS sequence"/>
</dbReference>
<dbReference type="RefSeq" id="WP_188652753.1">
    <property type="nucleotide sequence ID" value="NZ_BMNR01000004.1"/>
</dbReference>
<reference evidence="2" key="1">
    <citation type="journal article" date="2014" name="Int. J. Syst. Evol. Microbiol.">
        <title>Complete genome sequence of Corynebacterium casei LMG S-19264T (=DSM 44701T), isolated from a smear-ripened cheese.</title>
        <authorList>
            <consortium name="US DOE Joint Genome Institute (JGI-PGF)"/>
            <person name="Walter F."/>
            <person name="Albersmeier A."/>
            <person name="Kalinowski J."/>
            <person name="Ruckert C."/>
        </authorList>
    </citation>
    <scope>NUCLEOTIDE SEQUENCE</scope>
    <source>
        <strain evidence="2">JCM 12862</strain>
    </source>
</reference>
<organism evidence="2 3">
    <name type="scientific">Yeosuana aromativorans</name>
    <dbReference type="NCBI Taxonomy" id="288019"/>
    <lineage>
        <taxon>Bacteria</taxon>
        <taxon>Pseudomonadati</taxon>
        <taxon>Bacteroidota</taxon>
        <taxon>Flavobacteriia</taxon>
        <taxon>Flavobacteriales</taxon>
        <taxon>Flavobacteriaceae</taxon>
        <taxon>Yeosuana</taxon>
    </lineage>
</organism>
<evidence type="ECO:0008006" key="4">
    <source>
        <dbReference type="Google" id="ProtNLM"/>
    </source>
</evidence>
<evidence type="ECO:0000313" key="3">
    <source>
        <dbReference type="Proteomes" id="UP000612329"/>
    </source>
</evidence>
<name>A0A8J3FHK3_9FLAO</name>
<sequence length="284" mass="32512">MKIKIFTMLLALFIISNTFAQANLNNYKYVIVPKKFEFLKEANQYRLNELTEFLFNKYGFQALMEGDSYPDDLLKNRCLALKSNLLKDSGLFKTKISVELKDCNDQVVYTSEVGESREKEYEKAYNEAVRNAFKSFETVNYHYVPNENNKVAEAPEATKNAEVSQEIQKLKEELQELKAKTVSDVPQAAAVKPEPTLTPVEKAMPTVKYTEENASDVLYAQPIENGYQLVDSSPKVVYKIKKTSLDNVFLVEGMNGTLLNKNGQWIIEYYENGSLKQKVLNIKF</sequence>
<feature type="chain" id="PRO_5035204546" description="Secreted protein" evidence="1">
    <location>
        <begin position="23"/>
        <end position="284"/>
    </location>
</feature>
<keyword evidence="3" id="KW-1185">Reference proteome</keyword>
<feature type="signal peptide" evidence="1">
    <location>
        <begin position="1"/>
        <end position="22"/>
    </location>
</feature>
<keyword evidence="1" id="KW-0732">Signal</keyword>
<evidence type="ECO:0000313" key="2">
    <source>
        <dbReference type="EMBL" id="GGK26305.1"/>
    </source>
</evidence>